<evidence type="ECO:0000256" key="6">
    <source>
        <dbReference type="ARBA" id="ARBA00022692"/>
    </source>
</evidence>
<keyword evidence="6 13" id="KW-0812">Transmembrane</keyword>
<evidence type="ECO:0000256" key="9">
    <source>
        <dbReference type="ARBA" id="ARBA00023136"/>
    </source>
</evidence>
<dbReference type="Proteomes" id="UP001447188">
    <property type="component" value="Unassembled WGS sequence"/>
</dbReference>
<dbReference type="EMBL" id="JBBBZM010000018">
    <property type="protein sequence ID" value="KAL0638729.1"/>
    <property type="molecule type" value="Genomic_DNA"/>
</dbReference>
<dbReference type="Gene3D" id="1.20.1250.20">
    <property type="entry name" value="MFS general substrate transporter like domains"/>
    <property type="match status" value="1"/>
</dbReference>
<dbReference type="PANTHER" id="PTHR23516:SF1">
    <property type="entry name" value="MOLYBDATE-ANION TRANSPORTER"/>
    <property type="match status" value="1"/>
</dbReference>
<keyword evidence="9 13" id="KW-0472">Membrane</keyword>
<evidence type="ECO:0000313" key="15">
    <source>
        <dbReference type="EMBL" id="KAL0638729.1"/>
    </source>
</evidence>
<gene>
    <name evidence="15" type="ORF">Q9L58_002153</name>
</gene>
<comment type="function">
    <text evidence="1">Mediates high-affinity intracellular uptake of the rare oligo-element molybdenum.</text>
</comment>
<feature type="transmembrane region" description="Helical" evidence="13">
    <location>
        <begin position="268"/>
        <end position="289"/>
    </location>
</feature>
<feature type="transmembrane region" description="Helical" evidence="13">
    <location>
        <begin position="120"/>
        <end position="138"/>
    </location>
</feature>
<comment type="subcellular location">
    <subcellularLocation>
        <location evidence="2">Cell membrane</location>
        <topology evidence="2">Multi-pass membrane protein</topology>
    </subcellularLocation>
</comment>
<keyword evidence="7 13" id="KW-1133">Transmembrane helix</keyword>
<feature type="region of interest" description="Disordered" evidence="12">
    <location>
        <begin position="950"/>
        <end position="978"/>
    </location>
</feature>
<feature type="region of interest" description="Disordered" evidence="12">
    <location>
        <begin position="755"/>
        <end position="780"/>
    </location>
</feature>
<reference evidence="15 16" key="1">
    <citation type="submission" date="2024-02" db="EMBL/GenBank/DDBJ databases">
        <title>Discinaceae phylogenomics.</title>
        <authorList>
            <person name="Dirks A.C."/>
            <person name="James T.Y."/>
        </authorList>
    </citation>
    <scope>NUCLEOTIDE SEQUENCE [LARGE SCALE GENOMIC DNA]</scope>
    <source>
        <strain evidence="15 16">ACD0624</strain>
    </source>
</reference>
<protein>
    <recommendedName>
        <fullName evidence="3">Molybdate-anion transporter</fullName>
    </recommendedName>
    <alternativeName>
        <fullName evidence="10">Major facilitator superfamily domain-containing protein 5</fullName>
    </alternativeName>
    <alternativeName>
        <fullName evidence="11">Molybdate transporter 2 homolog</fullName>
    </alternativeName>
</protein>
<dbReference type="InterPro" id="IPR036259">
    <property type="entry name" value="MFS_trans_sf"/>
</dbReference>
<dbReference type="PANTHER" id="PTHR23516">
    <property type="entry name" value="SAM (S-ADENOSYL METHIONINE) TRANSPORTER"/>
    <property type="match status" value="1"/>
</dbReference>
<dbReference type="CDD" id="cd17487">
    <property type="entry name" value="MFS_MFSD5_like"/>
    <property type="match status" value="1"/>
</dbReference>
<feature type="transmembrane region" description="Helical" evidence="13">
    <location>
        <begin position="92"/>
        <end position="113"/>
    </location>
</feature>
<feature type="compositionally biased region" description="Basic and acidic residues" evidence="12">
    <location>
        <begin position="655"/>
        <end position="665"/>
    </location>
</feature>
<evidence type="ECO:0000256" key="4">
    <source>
        <dbReference type="ARBA" id="ARBA00022448"/>
    </source>
</evidence>
<feature type="transmembrane region" description="Helical" evidence="13">
    <location>
        <begin position="57"/>
        <end position="80"/>
    </location>
</feature>
<evidence type="ECO:0000256" key="13">
    <source>
        <dbReference type="SAM" id="Phobius"/>
    </source>
</evidence>
<sequence length="1022" mass="111946">MSFYTTNFLTLGIACSFLFFRQWSRDNGSDDASRVVVGNSSAEAANLKIVNSRFTRLYIVVYALAMGADWLQGPHIYALYRDQMGFSEETVARFFTTGFISGAVSAYFVGNLADRLGRRLLCLVYCVTYTISCLSTLFRHKPYLYIGRLLGGISTSILYSVFESWMVSEFYNRGLAQGSSGSALSHLFGVLTATNSIVAIVAGVSSEWLVDLTGTRESPFMASCVLLGIAFMTIWVTWSENYGTRPNISGDGTVSKNVLSVVFSDKRILSLGIASCCQEASMYIFVFLWTPSLQAVAPQSSTPLPYGIIFANFMASMMLGSYLFNELAGTMVSHSRLIIWSFAVGAGALFATVYSKDEYITFYGFCIFEACVGIYFPAMGTLKGMIVEDGQRASVYGILRIPLNVVVVVTLSLVDSAKSSRATATLPLLKQARLVGINDHVKSIRHKSTALNPNSALDELKQARLAAFGFGGASKKTPDRRDAIETPPPKRQKQLIADLEVPETQFSLNTQSPELCDYGPFAKNSGAVFGEEHSSPLSSLPLEVSSPISLPPTNSFVAMPPPPAAPVTPKRRRVMEVPDSKSPPVTPFTPYTSQQRKNWLGPQSSPTARKSISPIVSWMEEYSSRSDECHSPTPIQLLPQRLFTPSPKGVQQQGKDNEEVGHKEGGKAKEIGGVTETVKEVFGDRDRTIKSSQWWENEDTENFPLSTQITQEKQVNENITALSDVRHDSVSQESEIRPVHGGESFCVDLSYRSDPSTVNTDESDGAHELRGGSGVDQEGNDMQESFRSMTYPALEFCGDTPEPKMRDHPLTDEDLYNLTASQERPEDVDESQEYPAYGAYRTQQFPSSFYQHNNCRHTSPEIPPSSQFVPQVFSESGPVGEDDNCDQVGASLLLSGVVGGGLDTSDEGDDKEGSSQVLPGMINRSDAAIVRDDSQLLPALINRLDAESMGEVGDGNHEDGQGIGIREEDDGEGGRVGWRDGTVTRSQLLPSELMETFPMPPPLSQFSSYGPYGYEFDESETQ</sequence>
<feature type="transmembrane region" description="Helical" evidence="13">
    <location>
        <begin position="394"/>
        <end position="414"/>
    </location>
</feature>
<evidence type="ECO:0000256" key="5">
    <source>
        <dbReference type="ARBA" id="ARBA00022475"/>
    </source>
</evidence>
<dbReference type="Pfam" id="PF05631">
    <property type="entry name" value="MFS_5"/>
    <property type="match status" value="1"/>
</dbReference>
<accession>A0ABR3GS35</accession>
<evidence type="ECO:0000256" key="11">
    <source>
        <dbReference type="ARBA" id="ARBA00032555"/>
    </source>
</evidence>
<keyword evidence="5" id="KW-1003">Cell membrane</keyword>
<name>A0ABR3GS35_9PEZI</name>
<feature type="compositionally biased region" description="Polar residues" evidence="12">
    <location>
        <begin position="589"/>
        <end position="609"/>
    </location>
</feature>
<evidence type="ECO:0000256" key="1">
    <source>
        <dbReference type="ARBA" id="ARBA00003019"/>
    </source>
</evidence>
<feature type="region of interest" description="Disordered" evidence="12">
    <location>
        <begin position="645"/>
        <end position="665"/>
    </location>
</feature>
<evidence type="ECO:0000256" key="2">
    <source>
        <dbReference type="ARBA" id="ARBA00004651"/>
    </source>
</evidence>
<feature type="signal peptide" evidence="14">
    <location>
        <begin position="1"/>
        <end position="16"/>
    </location>
</feature>
<evidence type="ECO:0000313" key="16">
    <source>
        <dbReference type="Proteomes" id="UP001447188"/>
    </source>
</evidence>
<feature type="chain" id="PRO_5047011490" description="Molybdate-anion transporter" evidence="14">
    <location>
        <begin position="17"/>
        <end position="1022"/>
    </location>
</feature>
<feature type="transmembrane region" description="Helical" evidence="13">
    <location>
        <begin position="218"/>
        <end position="238"/>
    </location>
</feature>
<feature type="transmembrane region" description="Helical" evidence="13">
    <location>
        <begin position="144"/>
        <end position="162"/>
    </location>
</feature>
<keyword evidence="8" id="KW-0406">Ion transport</keyword>
<feature type="transmembrane region" description="Helical" evidence="13">
    <location>
        <begin position="183"/>
        <end position="206"/>
    </location>
</feature>
<evidence type="ECO:0000256" key="10">
    <source>
        <dbReference type="ARBA" id="ARBA00030646"/>
    </source>
</evidence>
<evidence type="ECO:0000256" key="12">
    <source>
        <dbReference type="SAM" id="MobiDB-lite"/>
    </source>
</evidence>
<evidence type="ECO:0000256" key="3">
    <source>
        <dbReference type="ARBA" id="ARBA00021242"/>
    </source>
</evidence>
<keyword evidence="4" id="KW-0813">Transport</keyword>
<evidence type="ECO:0000256" key="14">
    <source>
        <dbReference type="SAM" id="SignalP"/>
    </source>
</evidence>
<dbReference type="SUPFAM" id="SSF103473">
    <property type="entry name" value="MFS general substrate transporter"/>
    <property type="match status" value="1"/>
</dbReference>
<feature type="region of interest" description="Disordered" evidence="12">
    <location>
        <begin position="575"/>
        <end position="609"/>
    </location>
</feature>
<feature type="region of interest" description="Disordered" evidence="12">
    <location>
        <begin position="997"/>
        <end position="1022"/>
    </location>
</feature>
<feature type="transmembrane region" description="Helical" evidence="13">
    <location>
        <begin position="360"/>
        <end position="382"/>
    </location>
</feature>
<dbReference type="InterPro" id="IPR008509">
    <property type="entry name" value="MOT2/MFSD5"/>
</dbReference>
<evidence type="ECO:0000256" key="8">
    <source>
        <dbReference type="ARBA" id="ARBA00023065"/>
    </source>
</evidence>
<organism evidence="15 16">
    <name type="scientific">Discina gigas</name>
    <dbReference type="NCBI Taxonomy" id="1032678"/>
    <lineage>
        <taxon>Eukaryota</taxon>
        <taxon>Fungi</taxon>
        <taxon>Dikarya</taxon>
        <taxon>Ascomycota</taxon>
        <taxon>Pezizomycotina</taxon>
        <taxon>Pezizomycetes</taxon>
        <taxon>Pezizales</taxon>
        <taxon>Discinaceae</taxon>
        <taxon>Discina</taxon>
    </lineage>
</organism>
<comment type="caution">
    <text evidence="15">The sequence shown here is derived from an EMBL/GenBank/DDBJ whole genome shotgun (WGS) entry which is preliminary data.</text>
</comment>
<proteinExistence type="predicted"/>
<keyword evidence="14" id="KW-0732">Signal</keyword>
<feature type="transmembrane region" description="Helical" evidence="13">
    <location>
        <begin position="337"/>
        <end position="354"/>
    </location>
</feature>
<feature type="transmembrane region" description="Helical" evidence="13">
    <location>
        <begin position="304"/>
        <end position="325"/>
    </location>
</feature>
<evidence type="ECO:0000256" key="7">
    <source>
        <dbReference type="ARBA" id="ARBA00022989"/>
    </source>
</evidence>
<keyword evidence="16" id="KW-1185">Reference proteome</keyword>